<evidence type="ECO:0000313" key="12">
    <source>
        <dbReference type="EMBL" id="SCZ65228.1"/>
    </source>
</evidence>
<dbReference type="OrthoDB" id="9803889at2"/>
<keyword evidence="9 10" id="KW-0234">DNA repair</keyword>
<keyword evidence="13" id="KW-1185">Reference proteome</keyword>
<dbReference type="InterPro" id="IPR027417">
    <property type="entry name" value="P-loop_NTPase"/>
</dbReference>
<dbReference type="GO" id="GO:0006302">
    <property type="term" value="P:double-strand break repair"/>
    <property type="evidence" value="ECO:0007669"/>
    <property type="project" value="TreeGrafter"/>
</dbReference>
<evidence type="ECO:0000256" key="10">
    <source>
        <dbReference type="RuleBase" id="RU000578"/>
    </source>
</evidence>
<evidence type="ECO:0000256" key="3">
    <source>
        <dbReference type="ARBA" id="ARBA00020170"/>
    </source>
</evidence>
<evidence type="ECO:0000256" key="6">
    <source>
        <dbReference type="ARBA" id="ARBA00022741"/>
    </source>
</evidence>
<gene>
    <name evidence="9" type="primary">recF</name>
    <name evidence="12" type="ORF">SAMN03097708_02816</name>
</gene>
<accession>A0A1G5QUG9</accession>
<dbReference type="AlphaFoldDB" id="A0A1G5QUG9"/>
<comment type="subcellular location">
    <subcellularLocation>
        <location evidence="1 9 10">Cytoplasm</location>
    </subcellularLocation>
</comment>
<dbReference type="InterPro" id="IPR018078">
    <property type="entry name" value="DNA-binding_RecF_CS"/>
</dbReference>
<keyword evidence="5 9" id="KW-0235">DNA replication</keyword>
<dbReference type="PANTHER" id="PTHR32182">
    <property type="entry name" value="DNA REPLICATION AND REPAIR PROTEIN RECF"/>
    <property type="match status" value="1"/>
</dbReference>
<dbReference type="GO" id="GO:0000731">
    <property type="term" value="P:DNA synthesis involved in DNA repair"/>
    <property type="evidence" value="ECO:0007669"/>
    <property type="project" value="TreeGrafter"/>
</dbReference>
<comment type="similarity">
    <text evidence="2 9 10">Belongs to the RecF family.</text>
</comment>
<evidence type="ECO:0000256" key="5">
    <source>
        <dbReference type="ARBA" id="ARBA00022705"/>
    </source>
</evidence>
<evidence type="ECO:0000256" key="9">
    <source>
        <dbReference type="HAMAP-Rule" id="MF_00365"/>
    </source>
</evidence>
<organism evidence="12 13">
    <name type="scientific">Thiohalomonas denitrificans</name>
    <dbReference type="NCBI Taxonomy" id="415747"/>
    <lineage>
        <taxon>Bacteria</taxon>
        <taxon>Pseudomonadati</taxon>
        <taxon>Pseudomonadota</taxon>
        <taxon>Gammaproteobacteria</taxon>
        <taxon>Thiohalomonadales</taxon>
        <taxon>Thiohalomonadaceae</taxon>
        <taxon>Thiohalomonas</taxon>
    </lineage>
</organism>
<name>A0A1G5QUG9_9GAMM</name>
<dbReference type="NCBIfam" id="TIGR00611">
    <property type="entry name" value="recf"/>
    <property type="match status" value="1"/>
</dbReference>
<dbReference type="EMBL" id="FMWD01000009">
    <property type="protein sequence ID" value="SCZ65228.1"/>
    <property type="molecule type" value="Genomic_DNA"/>
</dbReference>
<evidence type="ECO:0000256" key="8">
    <source>
        <dbReference type="ARBA" id="ARBA00023125"/>
    </source>
</evidence>
<keyword evidence="7 9" id="KW-0067">ATP-binding</keyword>
<dbReference type="Gene3D" id="3.40.50.300">
    <property type="entry name" value="P-loop containing nucleotide triphosphate hydrolases"/>
    <property type="match status" value="1"/>
</dbReference>
<dbReference type="GO" id="GO:0003697">
    <property type="term" value="F:single-stranded DNA binding"/>
    <property type="evidence" value="ECO:0007669"/>
    <property type="project" value="UniProtKB-UniRule"/>
</dbReference>
<dbReference type="SUPFAM" id="SSF52540">
    <property type="entry name" value="P-loop containing nucleoside triphosphate hydrolases"/>
    <property type="match status" value="1"/>
</dbReference>
<dbReference type="STRING" id="415747.SAMN03097708_02816"/>
<proteinExistence type="inferred from homology"/>
<evidence type="ECO:0000256" key="4">
    <source>
        <dbReference type="ARBA" id="ARBA00022490"/>
    </source>
</evidence>
<keyword evidence="4 9" id="KW-0963">Cytoplasm</keyword>
<protein>
    <recommendedName>
        <fullName evidence="3 9">DNA replication and repair protein RecF</fullName>
    </recommendedName>
</protein>
<dbReference type="Gene3D" id="1.20.1050.90">
    <property type="entry name" value="RecF/RecN/SMC, N-terminal domain"/>
    <property type="match status" value="1"/>
</dbReference>
<reference evidence="12 13" key="1">
    <citation type="submission" date="2016-10" db="EMBL/GenBank/DDBJ databases">
        <authorList>
            <person name="de Groot N.N."/>
        </authorList>
    </citation>
    <scope>NUCLEOTIDE SEQUENCE [LARGE SCALE GENOMIC DNA]</scope>
    <source>
        <strain evidence="12 13">HLD2</strain>
    </source>
</reference>
<keyword evidence="9 10" id="KW-0227">DNA damage</keyword>
<dbReference type="Proteomes" id="UP000199648">
    <property type="component" value="Unassembled WGS sequence"/>
</dbReference>
<keyword evidence="8 9" id="KW-0238">DNA-binding</keyword>
<dbReference type="InterPro" id="IPR042174">
    <property type="entry name" value="RecF_2"/>
</dbReference>
<keyword evidence="6 9" id="KW-0547">Nucleotide-binding</keyword>
<evidence type="ECO:0000259" key="11">
    <source>
        <dbReference type="Pfam" id="PF02463"/>
    </source>
</evidence>
<feature type="domain" description="RecF/RecN/SMC N-terminal" evidence="11">
    <location>
        <begin position="3"/>
        <end position="337"/>
    </location>
</feature>
<dbReference type="GO" id="GO:0005737">
    <property type="term" value="C:cytoplasm"/>
    <property type="evidence" value="ECO:0007669"/>
    <property type="project" value="UniProtKB-SubCell"/>
</dbReference>
<keyword evidence="9 10" id="KW-0742">SOS response</keyword>
<dbReference type="Pfam" id="PF02463">
    <property type="entry name" value="SMC_N"/>
    <property type="match status" value="1"/>
</dbReference>
<dbReference type="PANTHER" id="PTHR32182:SF0">
    <property type="entry name" value="DNA REPLICATION AND REPAIR PROTEIN RECF"/>
    <property type="match status" value="1"/>
</dbReference>
<sequence>MKLTRLQVRHVRILDDVTIQPDARLNIIEGANASGKTSLLEAIHILAQGRSFRTRKTREVVNRDADALLVFGEGRENEFTHRLGVKKSNREKTEIHVDRQRVQGVSALAVLLPLLVITPESHALVSGGPSRRRALVDWGVFHVEQTFHRHWLTYERALRQRNALLKQGASSASLVVWEREMAVSGNEITAQRKRYVDTLAPRVEQYMKTLLQDVKITIGLKTGWGNEPFHEALRTGREKDERFGYTTLGPHRAELEIRTEGRPASEVVSRGQQKLMVMALRLAQLDVFQAATGRSAVLLIDDLPAELDHKKRDMLLAQLSQMDLQIFVTTTDAALIGSETWSSSKMFHVEHGRVSSRC</sequence>
<dbReference type="RefSeq" id="WP_092998431.1">
    <property type="nucleotide sequence ID" value="NZ_FMWD01000009.1"/>
</dbReference>
<dbReference type="PROSITE" id="PS00618">
    <property type="entry name" value="RECF_2"/>
    <property type="match status" value="1"/>
</dbReference>
<evidence type="ECO:0000256" key="1">
    <source>
        <dbReference type="ARBA" id="ARBA00004496"/>
    </source>
</evidence>
<evidence type="ECO:0000256" key="7">
    <source>
        <dbReference type="ARBA" id="ARBA00022840"/>
    </source>
</evidence>
<evidence type="ECO:0000313" key="13">
    <source>
        <dbReference type="Proteomes" id="UP000199648"/>
    </source>
</evidence>
<dbReference type="GO" id="GO:0006260">
    <property type="term" value="P:DNA replication"/>
    <property type="evidence" value="ECO:0007669"/>
    <property type="project" value="UniProtKB-UniRule"/>
</dbReference>
<dbReference type="HAMAP" id="MF_00365">
    <property type="entry name" value="RecF"/>
    <property type="match status" value="1"/>
</dbReference>
<comment type="function">
    <text evidence="9 10">The RecF protein is involved in DNA metabolism; it is required for DNA replication and normal SOS inducibility. RecF binds preferentially to single-stranded, linear DNA. It also seems to bind ATP.</text>
</comment>
<dbReference type="InterPro" id="IPR003395">
    <property type="entry name" value="RecF/RecN/SMC_N"/>
</dbReference>
<dbReference type="GO" id="GO:0005524">
    <property type="term" value="F:ATP binding"/>
    <property type="evidence" value="ECO:0007669"/>
    <property type="project" value="UniProtKB-UniRule"/>
</dbReference>
<feature type="binding site" evidence="9">
    <location>
        <begin position="30"/>
        <end position="37"/>
    </location>
    <ligand>
        <name>ATP</name>
        <dbReference type="ChEBI" id="CHEBI:30616"/>
    </ligand>
</feature>
<evidence type="ECO:0000256" key="2">
    <source>
        <dbReference type="ARBA" id="ARBA00008016"/>
    </source>
</evidence>
<dbReference type="GO" id="GO:0009432">
    <property type="term" value="P:SOS response"/>
    <property type="evidence" value="ECO:0007669"/>
    <property type="project" value="UniProtKB-UniRule"/>
</dbReference>
<dbReference type="InterPro" id="IPR001238">
    <property type="entry name" value="DNA-binding_RecF"/>
</dbReference>